<dbReference type="Pfam" id="PF12464">
    <property type="entry name" value="Mac"/>
    <property type="match status" value="1"/>
</dbReference>
<evidence type="ECO:0000313" key="8">
    <source>
        <dbReference type="Proteomes" id="UP001169242"/>
    </source>
</evidence>
<proteinExistence type="inferred from homology"/>
<dbReference type="SMART" id="SM01266">
    <property type="entry name" value="Mac"/>
    <property type="match status" value="1"/>
</dbReference>
<keyword evidence="3" id="KW-0677">Repeat</keyword>
<name>A0AA42DK63_9FIRM</name>
<sequence length="188" mass="20855">MTEKEKMLKGLGYDASDKELTEDRTRARQLCYKFNHLEPGNHEERLEVLQELLQTEENLYMEPNFFCDYGYNIKVGKNFYANYNCTILDVNTVTIGDNVMFAPNVQVYTATHPVEADLRVSGIEMGYPIVIGDNTWIGGGSIICPGVTIGKNVVIGAGSVVTKNIPDDVVAVGNPCKVIRKIESQTGK</sequence>
<dbReference type="EC" id="2.3.1.-" evidence="5"/>
<gene>
    <name evidence="7" type="ORF">PBV87_03485</name>
</gene>
<dbReference type="SUPFAM" id="SSF51161">
    <property type="entry name" value="Trimeric LpxA-like enzymes"/>
    <property type="match status" value="1"/>
</dbReference>
<evidence type="ECO:0000256" key="5">
    <source>
        <dbReference type="RuleBase" id="RU367021"/>
    </source>
</evidence>
<dbReference type="InterPro" id="IPR001451">
    <property type="entry name" value="Hexapep"/>
</dbReference>
<dbReference type="RefSeq" id="WP_053982394.1">
    <property type="nucleotide sequence ID" value="NZ_JAQIFT010000014.1"/>
</dbReference>
<dbReference type="Proteomes" id="UP001169242">
    <property type="component" value="Unassembled WGS sequence"/>
</dbReference>
<dbReference type="AlphaFoldDB" id="A0AA42DK63"/>
<dbReference type="InterPro" id="IPR018357">
    <property type="entry name" value="Hexapep_transf_CS"/>
</dbReference>
<feature type="domain" description="Maltose/galactoside acetyltransferase" evidence="6">
    <location>
        <begin position="4"/>
        <end position="57"/>
    </location>
</feature>
<keyword evidence="8" id="KW-1185">Reference proteome</keyword>
<comment type="caution">
    <text evidence="7">The sequence shown here is derived from an EMBL/GenBank/DDBJ whole genome shotgun (WGS) entry which is preliminary data.</text>
</comment>
<evidence type="ECO:0000256" key="3">
    <source>
        <dbReference type="ARBA" id="ARBA00022737"/>
    </source>
</evidence>
<comment type="similarity">
    <text evidence="1 5">Belongs to the transferase hexapeptide repeat family.</text>
</comment>
<evidence type="ECO:0000259" key="6">
    <source>
        <dbReference type="SMART" id="SM01266"/>
    </source>
</evidence>
<dbReference type="PROSITE" id="PS00101">
    <property type="entry name" value="HEXAPEP_TRANSFERASES"/>
    <property type="match status" value="1"/>
</dbReference>
<keyword evidence="4 5" id="KW-0012">Acyltransferase</keyword>
<dbReference type="EMBL" id="JAQIFT010000014">
    <property type="protein sequence ID" value="MDA3730567.1"/>
    <property type="molecule type" value="Genomic_DNA"/>
</dbReference>
<keyword evidence="2 5" id="KW-0808">Transferase</keyword>
<dbReference type="InterPro" id="IPR039369">
    <property type="entry name" value="LacA-like"/>
</dbReference>
<evidence type="ECO:0000313" key="7">
    <source>
        <dbReference type="EMBL" id="MDA3730567.1"/>
    </source>
</evidence>
<dbReference type="PANTHER" id="PTHR43017">
    <property type="entry name" value="GALACTOSIDE O-ACETYLTRANSFERASE"/>
    <property type="match status" value="1"/>
</dbReference>
<dbReference type="FunFam" id="2.160.10.10:FF:000008">
    <property type="entry name" value="Maltose O-acetyltransferase"/>
    <property type="match status" value="1"/>
</dbReference>
<accession>A0AA42DK63</accession>
<dbReference type="Pfam" id="PF00132">
    <property type="entry name" value="Hexapep"/>
    <property type="match status" value="1"/>
</dbReference>
<dbReference type="CDD" id="cd03357">
    <property type="entry name" value="LbH_MAT_GAT"/>
    <property type="match status" value="1"/>
</dbReference>
<organism evidence="7 8">
    <name type="scientific">Holtiella tumoricola</name>
    <dbReference type="NCBI Taxonomy" id="3018743"/>
    <lineage>
        <taxon>Bacteria</taxon>
        <taxon>Bacillati</taxon>
        <taxon>Bacillota</taxon>
        <taxon>Clostridia</taxon>
        <taxon>Lachnospirales</taxon>
        <taxon>Cellulosilyticaceae</taxon>
        <taxon>Holtiella</taxon>
    </lineage>
</organism>
<dbReference type="Gene3D" id="2.160.10.10">
    <property type="entry name" value="Hexapeptide repeat proteins"/>
    <property type="match status" value="1"/>
</dbReference>
<dbReference type="GO" id="GO:0008870">
    <property type="term" value="F:galactoside O-acetyltransferase activity"/>
    <property type="evidence" value="ECO:0007669"/>
    <property type="project" value="TreeGrafter"/>
</dbReference>
<reference evidence="7" key="1">
    <citation type="journal article" date="2023" name="Int. J. Syst. Evol. Microbiol.">
        <title>&lt;i&gt;Holtiella tumoricola&lt;/i&gt; gen. nov. sp. nov., isolated from a human clinical sample.</title>
        <authorList>
            <person name="Allen-Vercoe E."/>
            <person name="Daigneault M.C."/>
            <person name="Vancuren S.J."/>
            <person name="Cochrane K."/>
            <person name="O'Neal L.L."/>
            <person name="Sankaranarayanan K."/>
            <person name="Lawson P.A."/>
        </authorList>
    </citation>
    <scope>NUCLEOTIDE SEQUENCE</scope>
    <source>
        <strain evidence="7">CC70A</strain>
    </source>
</reference>
<protein>
    <recommendedName>
        <fullName evidence="5">Acetyltransferase</fullName>
        <ecNumber evidence="5">2.3.1.-</ecNumber>
    </recommendedName>
</protein>
<evidence type="ECO:0000256" key="4">
    <source>
        <dbReference type="ARBA" id="ARBA00023315"/>
    </source>
</evidence>
<evidence type="ECO:0000256" key="1">
    <source>
        <dbReference type="ARBA" id="ARBA00007274"/>
    </source>
</evidence>
<dbReference type="InterPro" id="IPR011004">
    <property type="entry name" value="Trimer_LpxA-like_sf"/>
</dbReference>
<dbReference type="InterPro" id="IPR024688">
    <property type="entry name" value="Mac_dom"/>
</dbReference>
<dbReference type="PANTHER" id="PTHR43017:SF1">
    <property type="entry name" value="ACETYLTRANSFERASE YJL218W-RELATED"/>
    <property type="match status" value="1"/>
</dbReference>
<evidence type="ECO:0000256" key="2">
    <source>
        <dbReference type="ARBA" id="ARBA00022679"/>
    </source>
</evidence>